<dbReference type="Proteomes" id="UP000700596">
    <property type="component" value="Unassembled WGS sequence"/>
</dbReference>
<evidence type="ECO:0000313" key="3">
    <source>
        <dbReference type="Proteomes" id="UP000700596"/>
    </source>
</evidence>
<dbReference type="EMBL" id="JAGMWT010000010">
    <property type="protein sequence ID" value="KAH7121012.1"/>
    <property type="molecule type" value="Genomic_DNA"/>
</dbReference>
<feature type="compositionally biased region" description="Polar residues" evidence="1">
    <location>
        <begin position="207"/>
        <end position="225"/>
    </location>
</feature>
<evidence type="ECO:0000313" key="2">
    <source>
        <dbReference type="EMBL" id="KAH7121012.1"/>
    </source>
</evidence>
<protein>
    <submittedName>
        <fullName evidence="2">Uncharacterized protein</fullName>
    </submittedName>
</protein>
<gene>
    <name evidence="2" type="ORF">B0J11DRAFT_589899</name>
</gene>
<keyword evidence="3" id="KW-1185">Reference proteome</keyword>
<proteinExistence type="predicted"/>
<name>A0A9P9DL71_9PLEO</name>
<dbReference type="AlphaFoldDB" id="A0A9P9DL71"/>
<dbReference type="OrthoDB" id="3799453at2759"/>
<feature type="compositionally biased region" description="Basic and acidic residues" evidence="1">
    <location>
        <begin position="196"/>
        <end position="206"/>
    </location>
</feature>
<reference evidence="2" key="1">
    <citation type="journal article" date="2021" name="Nat. Commun.">
        <title>Genetic determinants of endophytism in the Arabidopsis root mycobiome.</title>
        <authorList>
            <person name="Mesny F."/>
            <person name="Miyauchi S."/>
            <person name="Thiergart T."/>
            <person name="Pickel B."/>
            <person name="Atanasova L."/>
            <person name="Karlsson M."/>
            <person name="Huettel B."/>
            <person name="Barry K.W."/>
            <person name="Haridas S."/>
            <person name="Chen C."/>
            <person name="Bauer D."/>
            <person name="Andreopoulos W."/>
            <person name="Pangilinan J."/>
            <person name="LaButti K."/>
            <person name="Riley R."/>
            <person name="Lipzen A."/>
            <person name="Clum A."/>
            <person name="Drula E."/>
            <person name="Henrissat B."/>
            <person name="Kohler A."/>
            <person name="Grigoriev I.V."/>
            <person name="Martin F.M."/>
            <person name="Hacquard S."/>
        </authorList>
    </citation>
    <scope>NUCLEOTIDE SEQUENCE</scope>
    <source>
        <strain evidence="2">MPI-CAGE-CH-0243</strain>
    </source>
</reference>
<sequence length="225" mass="25372">MWHVGLTAYEYPQKADTHEFIRVKAFRGSRGKREIHAYSSLAITEAERVGPNTREGGYVGLWVGITFDDAHKFRTKAGGTKSAAIKSSNLRAKSVNEVINSDPVLIKPTSTTRKVVIDGTSSKAQLFALANPDRHGLSDAIQIDGEEVWWASRYRDDDERRIEKRRGSWPAKAREAMKEHFIQVIAARSKPMTQKRGSDGWPKEIEIQTSRRQPEQVIQATNKTP</sequence>
<organism evidence="2 3">
    <name type="scientific">Dendryphion nanum</name>
    <dbReference type="NCBI Taxonomy" id="256645"/>
    <lineage>
        <taxon>Eukaryota</taxon>
        <taxon>Fungi</taxon>
        <taxon>Dikarya</taxon>
        <taxon>Ascomycota</taxon>
        <taxon>Pezizomycotina</taxon>
        <taxon>Dothideomycetes</taxon>
        <taxon>Pleosporomycetidae</taxon>
        <taxon>Pleosporales</taxon>
        <taxon>Torulaceae</taxon>
        <taxon>Dendryphion</taxon>
    </lineage>
</organism>
<comment type="caution">
    <text evidence="2">The sequence shown here is derived from an EMBL/GenBank/DDBJ whole genome shotgun (WGS) entry which is preliminary data.</text>
</comment>
<evidence type="ECO:0000256" key="1">
    <source>
        <dbReference type="SAM" id="MobiDB-lite"/>
    </source>
</evidence>
<accession>A0A9P9DL71</accession>
<feature type="region of interest" description="Disordered" evidence="1">
    <location>
        <begin position="187"/>
        <end position="225"/>
    </location>
</feature>